<accession>A0A941ID36</accession>
<dbReference type="Proteomes" id="UP000678545">
    <property type="component" value="Unassembled WGS sequence"/>
</dbReference>
<gene>
    <name evidence="2" type="ORF">KDM90_05940</name>
</gene>
<protein>
    <submittedName>
        <fullName evidence="2">C39 family peptidase</fullName>
    </submittedName>
</protein>
<organism evidence="2 3">
    <name type="scientific">Undibacterium fentianense</name>
    <dbReference type="NCBI Taxonomy" id="2828728"/>
    <lineage>
        <taxon>Bacteria</taxon>
        <taxon>Pseudomonadati</taxon>
        <taxon>Pseudomonadota</taxon>
        <taxon>Betaproteobacteria</taxon>
        <taxon>Burkholderiales</taxon>
        <taxon>Oxalobacteraceae</taxon>
        <taxon>Undibacterium</taxon>
    </lineage>
</organism>
<dbReference type="Pfam" id="PF12385">
    <property type="entry name" value="Peptidase_C70"/>
    <property type="match status" value="1"/>
</dbReference>
<dbReference type="EMBL" id="JAGSPJ010000002">
    <property type="protein sequence ID" value="MBR7799533.1"/>
    <property type="molecule type" value="Genomic_DNA"/>
</dbReference>
<keyword evidence="1" id="KW-0732">Signal</keyword>
<evidence type="ECO:0000313" key="2">
    <source>
        <dbReference type="EMBL" id="MBR7799533.1"/>
    </source>
</evidence>
<dbReference type="Gene3D" id="3.90.70.10">
    <property type="entry name" value="Cysteine proteinases"/>
    <property type="match status" value="1"/>
</dbReference>
<comment type="caution">
    <text evidence="2">The sequence shown here is derived from an EMBL/GenBank/DDBJ whole genome shotgun (WGS) entry which is preliminary data.</text>
</comment>
<dbReference type="RefSeq" id="WP_212674681.1">
    <property type="nucleotide sequence ID" value="NZ_JAGSPJ010000002.1"/>
</dbReference>
<dbReference type="InterPro" id="IPR022118">
    <property type="entry name" value="Peptidase_C70_AvrRpt2"/>
</dbReference>
<proteinExistence type="predicted"/>
<dbReference type="AlphaFoldDB" id="A0A941ID36"/>
<reference evidence="2" key="1">
    <citation type="submission" date="2021-04" db="EMBL/GenBank/DDBJ databases">
        <title>novel species isolated from subtropical streams in China.</title>
        <authorList>
            <person name="Lu H."/>
        </authorList>
    </citation>
    <scope>NUCLEOTIDE SEQUENCE</scope>
    <source>
        <strain evidence="2">FT137W</strain>
    </source>
</reference>
<evidence type="ECO:0000313" key="3">
    <source>
        <dbReference type="Proteomes" id="UP000678545"/>
    </source>
</evidence>
<name>A0A941ID36_9BURK</name>
<feature type="chain" id="PRO_5037716439" evidence="1">
    <location>
        <begin position="26"/>
        <end position="187"/>
    </location>
</feature>
<evidence type="ECO:0000256" key="1">
    <source>
        <dbReference type="SAM" id="SignalP"/>
    </source>
</evidence>
<sequence length="187" mass="20579">MKNIKRHLQLLTAISAFALSQFAAAQTYNLNVPLKVQEHSQWCWAGTSQMVLNFFGKTPSQCAEVNYAKGINYACGNTTFNWNSNANQPNTTNSIAYILNGWGVSSSVVGVLSQANSTSRINANRPYIILWQWTGGGGHFVVVKGYTNNGASLYINDPWPGNGAYVRTYASTKSASDRYWYNTAVTN</sequence>
<feature type="signal peptide" evidence="1">
    <location>
        <begin position="1"/>
        <end position="25"/>
    </location>
</feature>
<keyword evidence="3" id="KW-1185">Reference proteome</keyword>